<organism evidence="8 9">
    <name type="scientific">Cohnella fermenti</name>
    <dbReference type="NCBI Taxonomy" id="2565925"/>
    <lineage>
        <taxon>Bacteria</taxon>
        <taxon>Bacillati</taxon>
        <taxon>Bacillota</taxon>
        <taxon>Bacilli</taxon>
        <taxon>Bacillales</taxon>
        <taxon>Paenibacillaceae</taxon>
        <taxon>Cohnella</taxon>
    </lineage>
</organism>
<gene>
    <name evidence="8" type="ORF">E6C55_08230</name>
</gene>
<dbReference type="Pfam" id="PF01497">
    <property type="entry name" value="Peripla_BP_2"/>
    <property type="match status" value="1"/>
</dbReference>
<evidence type="ECO:0000256" key="5">
    <source>
        <dbReference type="SAM" id="MobiDB-lite"/>
    </source>
</evidence>
<sequence length="347" mass="36953">MNIAQKNTGHRRSNGSKLAALAIAAVLALTACGESNGSNQGAASPSASSTASSSAAAEATSSASAQADEAATRMFKDWTGHEVEIPTHPQRVIFHSDTTGDIFALGVTPVGILKDNTPGTVFEEQAASVEDAGFPISAEKALQLQPDLIVFGNSDEAVYEQLSKVAPTVTFDSFASMEDRVATLGELLGKQEEAAAWVAQYKEQEAAMWKAIRESGVGENETASVVTMYPGNRLFVMLAAGLPQLLYSEGGFKQNEMVESSMKEELGFLEISAEKLPDYAGDRLFVLTPVAEDAQNEMSELMSGAVWKGLPAVKNGYVYEFPILTAGSDASSRLWLMEELPKVLANR</sequence>
<evidence type="ECO:0000313" key="8">
    <source>
        <dbReference type="EMBL" id="THF81778.1"/>
    </source>
</evidence>
<dbReference type="OrthoDB" id="2660924at2"/>
<dbReference type="InterPro" id="IPR002491">
    <property type="entry name" value="ABC_transptr_periplasmic_BD"/>
</dbReference>
<dbReference type="AlphaFoldDB" id="A0A4V3WFV1"/>
<keyword evidence="9" id="KW-1185">Reference proteome</keyword>
<keyword evidence="4 6" id="KW-0732">Signal</keyword>
<dbReference type="Proteomes" id="UP000310636">
    <property type="component" value="Unassembled WGS sequence"/>
</dbReference>
<feature type="chain" id="PRO_5038730614" evidence="6">
    <location>
        <begin position="34"/>
        <end position="347"/>
    </location>
</feature>
<feature type="region of interest" description="Disordered" evidence="5">
    <location>
        <begin position="35"/>
        <end position="68"/>
    </location>
</feature>
<accession>A0A4V3WFV1</accession>
<feature type="compositionally biased region" description="Low complexity" evidence="5">
    <location>
        <begin position="42"/>
        <end position="68"/>
    </location>
</feature>
<comment type="subcellular location">
    <subcellularLocation>
        <location evidence="1">Cell envelope</location>
    </subcellularLocation>
</comment>
<dbReference type="PROSITE" id="PS50983">
    <property type="entry name" value="FE_B12_PBP"/>
    <property type="match status" value="1"/>
</dbReference>
<dbReference type="PANTHER" id="PTHR30532:SF26">
    <property type="entry name" value="IRON(3+)-HYDROXAMATE-BINDING PROTEIN FHUD"/>
    <property type="match status" value="1"/>
</dbReference>
<evidence type="ECO:0000259" key="7">
    <source>
        <dbReference type="PROSITE" id="PS50983"/>
    </source>
</evidence>
<feature type="domain" description="Fe/B12 periplasmic-binding" evidence="7">
    <location>
        <begin position="90"/>
        <end position="347"/>
    </location>
</feature>
<dbReference type="PANTHER" id="PTHR30532">
    <property type="entry name" value="IRON III DICITRATE-BINDING PERIPLASMIC PROTEIN"/>
    <property type="match status" value="1"/>
</dbReference>
<evidence type="ECO:0000313" key="9">
    <source>
        <dbReference type="Proteomes" id="UP000310636"/>
    </source>
</evidence>
<reference evidence="8 9" key="1">
    <citation type="submission" date="2019-04" db="EMBL/GenBank/DDBJ databases">
        <title>Cohnella sp. nov. isolated from preserved vegetables.</title>
        <authorList>
            <person name="Lin S.-Y."/>
            <person name="Hung M.-H."/>
            <person name="Young C.-C."/>
        </authorList>
    </citation>
    <scope>NUCLEOTIDE SEQUENCE [LARGE SCALE GENOMIC DNA]</scope>
    <source>
        <strain evidence="8 9">CC-MHH1044</strain>
    </source>
</reference>
<evidence type="ECO:0000256" key="1">
    <source>
        <dbReference type="ARBA" id="ARBA00004196"/>
    </source>
</evidence>
<name>A0A4V3WFV1_9BACL</name>
<dbReference type="Gene3D" id="3.40.50.1980">
    <property type="entry name" value="Nitrogenase molybdenum iron protein domain"/>
    <property type="match status" value="2"/>
</dbReference>
<dbReference type="PROSITE" id="PS51257">
    <property type="entry name" value="PROKAR_LIPOPROTEIN"/>
    <property type="match status" value="1"/>
</dbReference>
<evidence type="ECO:0000256" key="6">
    <source>
        <dbReference type="SAM" id="SignalP"/>
    </source>
</evidence>
<evidence type="ECO:0000256" key="4">
    <source>
        <dbReference type="ARBA" id="ARBA00022729"/>
    </source>
</evidence>
<dbReference type="InterPro" id="IPR051313">
    <property type="entry name" value="Bact_iron-sidero_bind"/>
</dbReference>
<evidence type="ECO:0000256" key="3">
    <source>
        <dbReference type="ARBA" id="ARBA00022448"/>
    </source>
</evidence>
<comment type="similarity">
    <text evidence="2">Belongs to the bacterial solute-binding protein 8 family.</text>
</comment>
<dbReference type="EMBL" id="SSOB01000008">
    <property type="protein sequence ID" value="THF81778.1"/>
    <property type="molecule type" value="Genomic_DNA"/>
</dbReference>
<dbReference type="GO" id="GO:1901678">
    <property type="term" value="P:iron coordination entity transport"/>
    <property type="evidence" value="ECO:0007669"/>
    <property type="project" value="UniProtKB-ARBA"/>
</dbReference>
<comment type="caution">
    <text evidence="8">The sequence shown here is derived from an EMBL/GenBank/DDBJ whole genome shotgun (WGS) entry which is preliminary data.</text>
</comment>
<dbReference type="SUPFAM" id="SSF53807">
    <property type="entry name" value="Helical backbone' metal receptor"/>
    <property type="match status" value="1"/>
</dbReference>
<proteinExistence type="inferred from homology"/>
<dbReference type="GO" id="GO:0030288">
    <property type="term" value="C:outer membrane-bounded periplasmic space"/>
    <property type="evidence" value="ECO:0007669"/>
    <property type="project" value="TreeGrafter"/>
</dbReference>
<keyword evidence="3" id="KW-0813">Transport</keyword>
<feature type="signal peptide" evidence="6">
    <location>
        <begin position="1"/>
        <end position="33"/>
    </location>
</feature>
<evidence type="ECO:0000256" key="2">
    <source>
        <dbReference type="ARBA" id="ARBA00008814"/>
    </source>
</evidence>
<protein>
    <submittedName>
        <fullName evidence="8">ABC transporter substrate-binding protein</fullName>
    </submittedName>
</protein>